<reference evidence="1" key="1">
    <citation type="journal article" date="2020" name="Stud. Mycol.">
        <title>101 Dothideomycetes genomes: a test case for predicting lifestyles and emergence of pathogens.</title>
        <authorList>
            <person name="Haridas S."/>
            <person name="Albert R."/>
            <person name="Binder M."/>
            <person name="Bloem J."/>
            <person name="Labutti K."/>
            <person name="Salamov A."/>
            <person name="Andreopoulos B."/>
            <person name="Baker S."/>
            <person name="Barry K."/>
            <person name="Bills G."/>
            <person name="Bluhm B."/>
            <person name="Cannon C."/>
            <person name="Castanera R."/>
            <person name="Culley D."/>
            <person name="Daum C."/>
            <person name="Ezra D."/>
            <person name="Gonzalez J."/>
            <person name="Henrissat B."/>
            <person name="Kuo A."/>
            <person name="Liang C."/>
            <person name="Lipzen A."/>
            <person name="Lutzoni F."/>
            <person name="Magnuson J."/>
            <person name="Mondo S."/>
            <person name="Nolan M."/>
            <person name="Ohm R."/>
            <person name="Pangilinan J."/>
            <person name="Park H.-J."/>
            <person name="Ramirez L."/>
            <person name="Alfaro M."/>
            <person name="Sun H."/>
            <person name="Tritt A."/>
            <person name="Yoshinaga Y."/>
            <person name="Zwiers L.-H."/>
            <person name="Turgeon B."/>
            <person name="Goodwin S."/>
            <person name="Spatafora J."/>
            <person name="Crous P."/>
            <person name="Grigoriev I."/>
        </authorList>
    </citation>
    <scope>NUCLEOTIDE SEQUENCE</scope>
    <source>
        <strain evidence="1">CBS 133067</strain>
    </source>
</reference>
<proteinExistence type="predicted"/>
<protein>
    <recommendedName>
        <fullName evidence="3">GAF domain-containing protein</fullName>
    </recommendedName>
</protein>
<name>A0A9P4I7A5_9PEZI</name>
<dbReference type="AlphaFoldDB" id="A0A9P4I7A5"/>
<dbReference type="Proteomes" id="UP000799772">
    <property type="component" value="Unassembled WGS sequence"/>
</dbReference>
<organism evidence="1 2">
    <name type="scientific">Rhizodiscina lignyota</name>
    <dbReference type="NCBI Taxonomy" id="1504668"/>
    <lineage>
        <taxon>Eukaryota</taxon>
        <taxon>Fungi</taxon>
        <taxon>Dikarya</taxon>
        <taxon>Ascomycota</taxon>
        <taxon>Pezizomycotina</taxon>
        <taxon>Dothideomycetes</taxon>
        <taxon>Pleosporomycetidae</taxon>
        <taxon>Aulographales</taxon>
        <taxon>Rhizodiscinaceae</taxon>
        <taxon>Rhizodiscina</taxon>
    </lineage>
</organism>
<evidence type="ECO:0008006" key="3">
    <source>
        <dbReference type="Google" id="ProtNLM"/>
    </source>
</evidence>
<gene>
    <name evidence="1" type="ORF">NA57DRAFT_81241</name>
</gene>
<accession>A0A9P4I7A5</accession>
<dbReference type="EMBL" id="ML978137">
    <property type="protein sequence ID" value="KAF2093739.1"/>
    <property type="molecule type" value="Genomic_DNA"/>
</dbReference>
<evidence type="ECO:0000313" key="2">
    <source>
        <dbReference type="Proteomes" id="UP000799772"/>
    </source>
</evidence>
<dbReference type="OrthoDB" id="10572882at2759"/>
<dbReference type="InterPro" id="IPR029016">
    <property type="entry name" value="GAF-like_dom_sf"/>
</dbReference>
<keyword evidence="2" id="KW-1185">Reference proteome</keyword>
<dbReference type="Gene3D" id="3.30.450.40">
    <property type="match status" value="1"/>
</dbReference>
<sequence>MRSDLDKYASAKPACQKIADTLLSITGASRITYRIGTSTPGLLPVFVESLASTPAGFLSLLVQPDIDLRQAETFAFVVGEKKILLHNDCLDSRIASPQVLVEKYGAKSQMLLPAFVDGEVFSMVSVHEAKGVRDWEKEKAEDGRSMVQVLIQAGKDFLEALGVKGTVPSETDIDVA</sequence>
<evidence type="ECO:0000313" key="1">
    <source>
        <dbReference type="EMBL" id="KAF2093739.1"/>
    </source>
</evidence>
<comment type="caution">
    <text evidence="1">The sequence shown here is derived from an EMBL/GenBank/DDBJ whole genome shotgun (WGS) entry which is preliminary data.</text>
</comment>